<evidence type="ECO:0000313" key="3">
    <source>
        <dbReference type="EMBL" id="ABG83272.1"/>
    </source>
</evidence>
<proteinExistence type="predicted"/>
<keyword evidence="4" id="KW-1185">Reference proteome</keyword>
<dbReference type="CDD" id="cd00371">
    <property type="entry name" value="HMA"/>
    <property type="match status" value="1"/>
</dbReference>
<dbReference type="Pfam" id="PF00403">
    <property type="entry name" value="HMA"/>
    <property type="match status" value="1"/>
</dbReference>
<dbReference type="HOGENOM" id="CLU_134973_6_2_9"/>
<dbReference type="Proteomes" id="UP000001823">
    <property type="component" value="Chromosome"/>
</dbReference>
<dbReference type="RefSeq" id="WP_003452305.1">
    <property type="nucleotide sequence ID" value="NC_008261.1"/>
</dbReference>
<dbReference type="KEGG" id="cpf:CPF_2406"/>
<dbReference type="PROSITE" id="PS50846">
    <property type="entry name" value="HMA_2"/>
    <property type="match status" value="1"/>
</dbReference>
<dbReference type="InterPro" id="IPR006121">
    <property type="entry name" value="HMA_dom"/>
</dbReference>
<dbReference type="GeneID" id="93001315"/>
<evidence type="ECO:0000259" key="2">
    <source>
        <dbReference type="PROSITE" id="PS50846"/>
    </source>
</evidence>
<name>A0A0H2YQW4_CLOP1</name>
<dbReference type="EMBL" id="CP000246">
    <property type="protein sequence ID" value="ABG83272.1"/>
    <property type="molecule type" value="Genomic_DNA"/>
</dbReference>
<dbReference type="InterPro" id="IPR017969">
    <property type="entry name" value="Heavy-metal-associated_CS"/>
</dbReference>
<keyword evidence="1" id="KW-0479">Metal-binding</keyword>
<dbReference type="GO" id="GO:0046872">
    <property type="term" value="F:metal ion binding"/>
    <property type="evidence" value="ECO:0007669"/>
    <property type="project" value="UniProtKB-KW"/>
</dbReference>
<dbReference type="STRING" id="195103.CPF_2406"/>
<evidence type="ECO:0000313" key="4">
    <source>
        <dbReference type="Proteomes" id="UP000001823"/>
    </source>
</evidence>
<evidence type="ECO:0000256" key="1">
    <source>
        <dbReference type="ARBA" id="ARBA00022723"/>
    </source>
</evidence>
<dbReference type="PROSITE" id="PS01047">
    <property type="entry name" value="HMA_1"/>
    <property type="match status" value="1"/>
</dbReference>
<organism evidence="3 4">
    <name type="scientific">Clostridium perfringens (strain ATCC 13124 / DSM 756 / JCM 1290 / NCIMB 6125 / NCTC 8237 / Type A)</name>
    <dbReference type="NCBI Taxonomy" id="195103"/>
    <lineage>
        <taxon>Bacteria</taxon>
        <taxon>Bacillati</taxon>
        <taxon>Bacillota</taxon>
        <taxon>Clostridia</taxon>
        <taxon>Eubacteriales</taxon>
        <taxon>Clostridiaceae</taxon>
        <taxon>Clostridium</taxon>
    </lineage>
</organism>
<feature type="domain" description="HMA" evidence="2">
    <location>
        <begin position="2"/>
        <end position="63"/>
    </location>
</feature>
<dbReference type="AlphaFoldDB" id="A0A0H2YQW4"/>
<dbReference type="InterPro" id="IPR036163">
    <property type="entry name" value="HMA_dom_sf"/>
</dbReference>
<dbReference type="Gene3D" id="3.30.70.100">
    <property type="match status" value="1"/>
</dbReference>
<accession>A0A0H2YQW4</accession>
<dbReference type="PaxDb" id="195103-CPF_2406"/>
<reference evidence="3 4" key="1">
    <citation type="journal article" date="2006" name="Genome Res.">
        <title>Skewed genomic variability in strains of the toxigenic bacterial pathogen, Clostridium perfringens.</title>
        <authorList>
            <person name="Myers G.S."/>
            <person name="Rasko D.A."/>
            <person name="Cheung J.K."/>
            <person name="Ravel J."/>
            <person name="Seshadri R."/>
            <person name="Deboy R.T."/>
            <person name="Ren Q."/>
            <person name="Varga J."/>
            <person name="Awad M.M."/>
            <person name="Brinkac L.M."/>
            <person name="Daugherty S.C."/>
            <person name="Haft D.H."/>
            <person name="Dodson R.J."/>
            <person name="Madupu R."/>
            <person name="Nelson W.C."/>
            <person name="Rosovitz M.J."/>
            <person name="Sullivan S.A."/>
            <person name="Khouri H."/>
            <person name="Dimitrov G.I."/>
            <person name="Watkins K.L."/>
            <person name="Mulligan S."/>
            <person name="Benton J."/>
            <person name="Radune D."/>
            <person name="Fisher D.J."/>
            <person name="Atkins H.S."/>
            <person name="Hiscox T."/>
            <person name="Jost B.H."/>
            <person name="Billington S.J."/>
            <person name="Songer J.G."/>
            <person name="McClane B.A."/>
            <person name="Titball R.W."/>
            <person name="Rood J.I."/>
            <person name="Melville S.B."/>
            <person name="Paulsen I.T."/>
        </authorList>
    </citation>
    <scope>NUCLEOTIDE SEQUENCE [LARGE SCALE GENOMIC DNA]</scope>
    <source>
        <strain evidence="4">ATCC 13124 / DSM 756 / JCM 1290 / NCIMB 6125 / NCTC 8237 / S 107 / Type A</strain>
    </source>
</reference>
<gene>
    <name evidence="3" type="ordered locus">CPF_2406</name>
</gene>
<sequence length="67" mass="7322">MSKLILEIDGMSCSNCVRHVEAALLDVDGVDVLEVEVGRAVVDTEVDEDTLRDALEEVGYELVSIED</sequence>
<protein>
    <submittedName>
        <fullName evidence="3">Heavy metal binding protein</fullName>
    </submittedName>
</protein>
<dbReference type="SUPFAM" id="SSF55008">
    <property type="entry name" value="HMA, heavy metal-associated domain"/>
    <property type="match status" value="1"/>
</dbReference>